<gene>
    <name evidence="1" type="ORF">NDU88_002036</name>
</gene>
<dbReference type="EMBL" id="JANPWB010000013">
    <property type="protein sequence ID" value="KAJ1104626.1"/>
    <property type="molecule type" value="Genomic_DNA"/>
</dbReference>
<comment type="caution">
    <text evidence="1">The sequence shown here is derived from an EMBL/GenBank/DDBJ whole genome shotgun (WGS) entry which is preliminary data.</text>
</comment>
<sequence length="83" mass="9438">MGNARPRHSYICHSRLISEAAISVQRTRFPSFLVRVTSELLQPAVSVPFSEEPDNRSRLTGPLLGLVHLRYFRPSSELSLLLY</sequence>
<dbReference type="AlphaFoldDB" id="A0AAV7MLG4"/>
<evidence type="ECO:0000313" key="2">
    <source>
        <dbReference type="Proteomes" id="UP001066276"/>
    </source>
</evidence>
<reference evidence="1" key="1">
    <citation type="journal article" date="2022" name="bioRxiv">
        <title>Sequencing and chromosome-scale assembly of the giantPleurodeles waltlgenome.</title>
        <authorList>
            <person name="Brown T."/>
            <person name="Elewa A."/>
            <person name="Iarovenko S."/>
            <person name="Subramanian E."/>
            <person name="Araus A.J."/>
            <person name="Petzold A."/>
            <person name="Susuki M."/>
            <person name="Suzuki K.-i.T."/>
            <person name="Hayashi T."/>
            <person name="Toyoda A."/>
            <person name="Oliveira C."/>
            <person name="Osipova E."/>
            <person name="Leigh N.D."/>
            <person name="Simon A."/>
            <person name="Yun M.H."/>
        </authorList>
    </citation>
    <scope>NUCLEOTIDE SEQUENCE</scope>
    <source>
        <strain evidence="1">20211129_DDA</strain>
        <tissue evidence="1">Liver</tissue>
    </source>
</reference>
<accession>A0AAV7MLG4</accession>
<organism evidence="1 2">
    <name type="scientific">Pleurodeles waltl</name>
    <name type="common">Iberian ribbed newt</name>
    <dbReference type="NCBI Taxonomy" id="8319"/>
    <lineage>
        <taxon>Eukaryota</taxon>
        <taxon>Metazoa</taxon>
        <taxon>Chordata</taxon>
        <taxon>Craniata</taxon>
        <taxon>Vertebrata</taxon>
        <taxon>Euteleostomi</taxon>
        <taxon>Amphibia</taxon>
        <taxon>Batrachia</taxon>
        <taxon>Caudata</taxon>
        <taxon>Salamandroidea</taxon>
        <taxon>Salamandridae</taxon>
        <taxon>Pleurodelinae</taxon>
        <taxon>Pleurodeles</taxon>
    </lineage>
</organism>
<evidence type="ECO:0000313" key="1">
    <source>
        <dbReference type="EMBL" id="KAJ1104626.1"/>
    </source>
</evidence>
<keyword evidence="2" id="KW-1185">Reference proteome</keyword>
<name>A0AAV7MLG4_PLEWA</name>
<dbReference type="Proteomes" id="UP001066276">
    <property type="component" value="Chromosome 9"/>
</dbReference>
<proteinExistence type="predicted"/>
<protein>
    <submittedName>
        <fullName evidence="1">Uncharacterized protein</fullName>
    </submittedName>
</protein>